<comment type="caution">
    <text evidence="1">The sequence shown here is derived from an EMBL/GenBank/DDBJ whole genome shotgun (WGS) entry which is preliminary data.</text>
</comment>
<gene>
    <name evidence="1" type="ORF">EV677_2000</name>
</gene>
<dbReference type="Proteomes" id="UP000294737">
    <property type="component" value="Unassembled WGS sequence"/>
</dbReference>
<sequence length="75" mass="8256">MSGFLPEPRRHVFKAYTTKLKDGTFSGHVSHAIEGESGGVKRIYDTGIVGTEREALDEAHAFIARYVAAHPEGRE</sequence>
<dbReference type="EMBL" id="SNWF01000005">
    <property type="protein sequence ID" value="TDN89931.1"/>
    <property type="molecule type" value="Genomic_DNA"/>
</dbReference>
<accession>A0A4R6G5V6</accession>
<proteinExistence type="predicted"/>
<dbReference type="RefSeq" id="WP_112992012.1">
    <property type="nucleotide sequence ID" value="NZ_PTLZ01000002.1"/>
</dbReference>
<name>A0A4R6G5V6_9BURK</name>
<evidence type="ECO:0000313" key="2">
    <source>
        <dbReference type="Proteomes" id="UP000294737"/>
    </source>
</evidence>
<dbReference type="AlphaFoldDB" id="A0A4R6G5V6"/>
<protein>
    <submittedName>
        <fullName evidence="1">Uncharacterized protein</fullName>
    </submittedName>
</protein>
<reference evidence="1 2" key="1">
    <citation type="submission" date="2019-03" db="EMBL/GenBank/DDBJ databases">
        <title>Genomic Encyclopedia of Type Strains, Phase IV (KMG-IV): sequencing the most valuable type-strain genomes for metagenomic binning, comparative biology and taxonomic classification.</title>
        <authorList>
            <person name="Goeker M."/>
        </authorList>
    </citation>
    <scope>NUCLEOTIDE SEQUENCE [LARGE SCALE GENOMIC DNA]</scope>
    <source>
        <strain evidence="1 2">DSM 18555</strain>
    </source>
</reference>
<dbReference type="OrthoDB" id="9946644at2"/>
<keyword evidence="2" id="KW-1185">Reference proteome</keyword>
<organism evidence="1 2">
    <name type="scientific">Herminiimonas fonticola</name>
    <dbReference type="NCBI Taxonomy" id="303380"/>
    <lineage>
        <taxon>Bacteria</taxon>
        <taxon>Pseudomonadati</taxon>
        <taxon>Pseudomonadota</taxon>
        <taxon>Betaproteobacteria</taxon>
        <taxon>Burkholderiales</taxon>
        <taxon>Oxalobacteraceae</taxon>
        <taxon>Herminiimonas</taxon>
    </lineage>
</organism>
<evidence type="ECO:0000313" key="1">
    <source>
        <dbReference type="EMBL" id="TDN89931.1"/>
    </source>
</evidence>